<dbReference type="Proteomes" id="UP000824031">
    <property type="component" value="Unassembled WGS sequence"/>
</dbReference>
<dbReference type="EMBL" id="DXBO01000024">
    <property type="protein sequence ID" value="HIZ47416.1"/>
    <property type="molecule type" value="Genomic_DNA"/>
</dbReference>
<reference evidence="1" key="2">
    <citation type="submission" date="2021-04" db="EMBL/GenBank/DDBJ databases">
        <authorList>
            <person name="Gilroy R."/>
        </authorList>
    </citation>
    <scope>NUCLEOTIDE SEQUENCE</scope>
    <source>
        <strain evidence="1">3436</strain>
    </source>
</reference>
<proteinExistence type="predicted"/>
<comment type="caution">
    <text evidence="1">The sequence shown here is derived from an EMBL/GenBank/DDBJ whole genome shotgun (WGS) entry which is preliminary data.</text>
</comment>
<dbReference type="AlphaFoldDB" id="A0A9D2F1M0"/>
<gene>
    <name evidence="1" type="ORF">H9810_01675</name>
</gene>
<sequence length="120" mass="14220">MRPFTEGICVEKDGSPRYRQALIRAFARDYDIRTDRLWNCLRTKPQRMAFSCAAAMSLPGPVLFYLERSGETYRTTFDQVCQYVEQLEPWEFLDGYVFDGDYRWLLCITHEDNLCLLVKK</sequence>
<evidence type="ECO:0000313" key="2">
    <source>
        <dbReference type="Proteomes" id="UP000824031"/>
    </source>
</evidence>
<evidence type="ECO:0000313" key="1">
    <source>
        <dbReference type="EMBL" id="HIZ47416.1"/>
    </source>
</evidence>
<organism evidence="1 2">
    <name type="scientific">Candidatus Gemmiger excrementavium</name>
    <dbReference type="NCBI Taxonomy" id="2838608"/>
    <lineage>
        <taxon>Bacteria</taxon>
        <taxon>Bacillati</taxon>
        <taxon>Bacillota</taxon>
        <taxon>Clostridia</taxon>
        <taxon>Eubacteriales</taxon>
        <taxon>Gemmiger</taxon>
    </lineage>
</organism>
<protein>
    <submittedName>
        <fullName evidence="1">Uncharacterized protein</fullName>
    </submittedName>
</protein>
<reference evidence="1" key="1">
    <citation type="journal article" date="2021" name="PeerJ">
        <title>Extensive microbial diversity within the chicken gut microbiome revealed by metagenomics and culture.</title>
        <authorList>
            <person name="Gilroy R."/>
            <person name="Ravi A."/>
            <person name="Getino M."/>
            <person name="Pursley I."/>
            <person name="Horton D.L."/>
            <person name="Alikhan N.F."/>
            <person name="Baker D."/>
            <person name="Gharbi K."/>
            <person name="Hall N."/>
            <person name="Watson M."/>
            <person name="Adriaenssens E.M."/>
            <person name="Foster-Nyarko E."/>
            <person name="Jarju S."/>
            <person name="Secka A."/>
            <person name="Antonio M."/>
            <person name="Oren A."/>
            <person name="Chaudhuri R.R."/>
            <person name="La Ragione R."/>
            <person name="Hildebrand F."/>
            <person name="Pallen M.J."/>
        </authorList>
    </citation>
    <scope>NUCLEOTIDE SEQUENCE</scope>
    <source>
        <strain evidence="1">3436</strain>
    </source>
</reference>
<name>A0A9D2F1M0_9FIRM</name>
<accession>A0A9D2F1M0</accession>